<organism evidence="3 4">
    <name type="scientific">Candidatus Mailhella merdigallinarum</name>
    <dbReference type="NCBI Taxonomy" id="2838658"/>
    <lineage>
        <taxon>Bacteria</taxon>
        <taxon>Pseudomonadati</taxon>
        <taxon>Thermodesulfobacteriota</taxon>
        <taxon>Desulfovibrionia</taxon>
        <taxon>Desulfovibrionales</taxon>
        <taxon>Desulfovibrionaceae</taxon>
        <taxon>Mailhella</taxon>
    </lineage>
</organism>
<sequence>MGRQPQAQSQAQNPSQTAPAPAMSAMNHAGMSHGMNQARDYSDRAFLSGMIAHHEGAVNMADQLLQSPRGSVDPQVARWAQEIRKAQTEEIMDMQALLRTEGGLDKAAYQDMQRQMDEMMDQGQGLDPNVRFVALMIPHHAGAVEMALPALLYSDSRRIANLAQDIIEEQSEEIAAFRDWLSQQRHSL</sequence>
<feature type="domain" description="DUF305" evidence="2">
    <location>
        <begin position="72"/>
        <end position="181"/>
    </location>
</feature>
<accession>A0A9D2HFZ4</accession>
<dbReference type="PANTHER" id="PTHR36933">
    <property type="entry name" value="SLL0788 PROTEIN"/>
    <property type="match status" value="1"/>
</dbReference>
<dbReference type="AlphaFoldDB" id="A0A9D2HFZ4"/>
<comment type="caution">
    <text evidence="3">The sequence shown here is derived from an EMBL/GenBank/DDBJ whole genome shotgun (WGS) entry which is preliminary data.</text>
</comment>
<name>A0A9D2HFZ4_9BACT</name>
<feature type="region of interest" description="Disordered" evidence="1">
    <location>
        <begin position="1"/>
        <end position="35"/>
    </location>
</feature>
<dbReference type="Gene3D" id="1.20.1260.10">
    <property type="match status" value="2"/>
</dbReference>
<evidence type="ECO:0000259" key="2">
    <source>
        <dbReference type="Pfam" id="PF03713"/>
    </source>
</evidence>
<feature type="compositionally biased region" description="Low complexity" evidence="1">
    <location>
        <begin position="1"/>
        <end position="22"/>
    </location>
</feature>
<dbReference type="Pfam" id="PF03713">
    <property type="entry name" value="DUF305"/>
    <property type="match status" value="1"/>
</dbReference>
<dbReference type="InterPro" id="IPR012347">
    <property type="entry name" value="Ferritin-like"/>
</dbReference>
<protein>
    <submittedName>
        <fullName evidence="3">DUF305 domain-containing protein</fullName>
    </submittedName>
</protein>
<proteinExistence type="predicted"/>
<reference evidence="3" key="2">
    <citation type="submission" date="2021-04" db="EMBL/GenBank/DDBJ databases">
        <authorList>
            <person name="Gilroy R."/>
        </authorList>
    </citation>
    <scope>NUCLEOTIDE SEQUENCE</scope>
    <source>
        <strain evidence="3">CHK186-16707</strain>
    </source>
</reference>
<evidence type="ECO:0000313" key="3">
    <source>
        <dbReference type="EMBL" id="HJA09325.1"/>
    </source>
</evidence>
<dbReference type="Proteomes" id="UP000824225">
    <property type="component" value="Unassembled WGS sequence"/>
</dbReference>
<dbReference type="InterPro" id="IPR005183">
    <property type="entry name" value="DUF305_CopM-like"/>
</dbReference>
<dbReference type="EMBL" id="DXAN01000028">
    <property type="protein sequence ID" value="HJA09325.1"/>
    <property type="molecule type" value="Genomic_DNA"/>
</dbReference>
<evidence type="ECO:0000256" key="1">
    <source>
        <dbReference type="SAM" id="MobiDB-lite"/>
    </source>
</evidence>
<dbReference type="PANTHER" id="PTHR36933:SF1">
    <property type="entry name" value="SLL0788 PROTEIN"/>
    <property type="match status" value="1"/>
</dbReference>
<evidence type="ECO:0000313" key="4">
    <source>
        <dbReference type="Proteomes" id="UP000824225"/>
    </source>
</evidence>
<reference evidence="3" key="1">
    <citation type="journal article" date="2021" name="PeerJ">
        <title>Extensive microbial diversity within the chicken gut microbiome revealed by metagenomics and culture.</title>
        <authorList>
            <person name="Gilroy R."/>
            <person name="Ravi A."/>
            <person name="Getino M."/>
            <person name="Pursley I."/>
            <person name="Horton D.L."/>
            <person name="Alikhan N.F."/>
            <person name="Baker D."/>
            <person name="Gharbi K."/>
            <person name="Hall N."/>
            <person name="Watson M."/>
            <person name="Adriaenssens E.M."/>
            <person name="Foster-Nyarko E."/>
            <person name="Jarju S."/>
            <person name="Secka A."/>
            <person name="Antonio M."/>
            <person name="Oren A."/>
            <person name="Chaudhuri R.R."/>
            <person name="La Ragione R."/>
            <person name="Hildebrand F."/>
            <person name="Pallen M.J."/>
        </authorList>
    </citation>
    <scope>NUCLEOTIDE SEQUENCE</scope>
    <source>
        <strain evidence="3">CHK186-16707</strain>
    </source>
</reference>
<gene>
    <name evidence="3" type="ORF">H9962_09080</name>
</gene>